<sequence length="159" mass="18540">MNGKDLWIFIKLQLHFFLEFFDDICACSSVSCSLEWKHNQVVKCLQFHHLQREGKPAVLTCLTAVQCYALLMGDILLVYYLLFIQIRLYGNGTTPTYSLLTEEKSKMLINNTTRGLRDDHQSRKYIIDQRGRKKEFLFTLVKHGAGQLHREHLSEQCQG</sequence>
<keyword evidence="1" id="KW-1133">Transmembrane helix</keyword>
<keyword evidence="4" id="KW-1185">Reference proteome</keyword>
<dbReference type="AlphaFoldDB" id="A0A0V1IJL7"/>
<dbReference type="Proteomes" id="UP000054805">
    <property type="component" value="Unassembled WGS sequence"/>
</dbReference>
<feature type="transmembrane region" description="Helical" evidence="1">
    <location>
        <begin position="57"/>
        <end position="82"/>
    </location>
</feature>
<comment type="caution">
    <text evidence="3">The sequence shown here is derived from an EMBL/GenBank/DDBJ whole genome shotgun (WGS) entry which is preliminary data.</text>
</comment>
<keyword evidence="1" id="KW-0812">Transmembrane</keyword>
<proteinExistence type="predicted"/>
<dbReference type="EMBL" id="JYDS01000157">
    <property type="protein sequence ID" value="KRZ23003.1"/>
    <property type="molecule type" value="Genomic_DNA"/>
</dbReference>
<evidence type="ECO:0000256" key="2">
    <source>
        <dbReference type="SAM" id="SignalP"/>
    </source>
</evidence>
<feature type="signal peptide" evidence="2">
    <location>
        <begin position="1"/>
        <end position="26"/>
    </location>
</feature>
<evidence type="ECO:0000256" key="1">
    <source>
        <dbReference type="SAM" id="Phobius"/>
    </source>
</evidence>
<evidence type="ECO:0000313" key="3">
    <source>
        <dbReference type="EMBL" id="KRZ23003.1"/>
    </source>
</evidence>
<protein>
    <submittedName>
        <fullName evidence="3">Uncharacterized protein</fullName>
    </submittedName>
</protein>
<feature type="chain" id="PRO_5006879953" evidence="2">
    <location>
        <begin position="27"/>
        <end position="159"/>
    </location>
</feature>
<organism evidence="3 4">
    <name type="scientific">Trichinella pseudospiralis</name>
    <name type="common">Parasitic roundworm</name>
    <dbReference type="NCBI Taxonomy" id="6337"/>
    <lineage>
        <taxon>Eukaryota</taxon>
        <taxon>Metazoa</taxon>
        <taxon>Ecdysozoa</taxon>
        <taxon>Nematoda</taxon>
        <taxon>Enoplea</taxon>
        <taxon>Dorylaimia</taxon>
        <taxon>Trichinellida</taxon>
        <taxon>Trichinellidae</taxon>
        <taxon>Trichinella</taxon>
    </lineage>
</organism>
<keyword evidence="2" id="KW-0732">Signal</keyword>
<accession>A0A0V1IJL7</accession>
<reference evidence="3 4" key="1">
    <citation type="submission" date="2015-01" db="EMBL/GenBank/DDBJ databases">
        <title>Evolution of Trichinella species and genotypes.</title>
        <authorList>
            <person name="Korhonen P.K."/>
            <person name="Edoardo P."/>
            <person name="Giuseppe L.R."/>
            <person name="Gasser R.B."/>
        </authorList>
    </citation>
    <scope>NUCLEOTIDE SEQUENCE [LARGE SCALE GENOMIC DNA]</scope>
    <source>
        <strain evidence="3">ISS588</strain>
    </source>
</reference>
<keyword evidence="1" id="KW-0472">Membrane</keyword>
<evidence type="ECO:0000313" key="4">
    <source>
        <dbReference type="Proteomes" id="UP000054805"/>
    </source>
</evidence>
<gene>
    <name evidence="3" type="ORF">T4B_11320</name>
</gene>
<name>A0A0V1IJL7_TRIPS</name>